<evidence type="ECO:0000313" key="2">
    <source>
        <dbReference type="Proteomes" id="UP001168877"/>
    </source>
</evidence>
<sequence length="282" mass="31149">MYIIQTEVVSEALRRALRRLRKMSAKRSICQAYSQGHVRKWASKAQKVSFQQPHEEQVGDEAHEDIEGLEICVDLGPVEVFHSVERRQPTNQDGLTVAANGNFFIQPSSFSVAEDYSRDSAVSIKGLIRATIAAETTLDQSDIGNPTIESVAVERELVGRGIDGKEVGVTVMDSEEELVQTTIADEEPGQVDSVEEDASPMITQVQEGLGVEELSTKIICHEQVSSKRGRRELGDVEDEVTKTLETGTTLGFDFIDVEEEVMEAIARREEEDAANFEALNGH</sequence>
<accession>A0AA39W7L2</accession>
<dbReference type="Proteomes" id="UP001168877">
    <property type="component" value="Unassembled WGS sequence"/>
</dbReference>
<protein>
    <submittedName>
        <fullName evidence="1">Uncharacterized protein</fullName>
    </submittedName>
</protein>
<organism evidence="1 2">
    <name type="scientific">Acer saccharum</name>
    <name type="common">Sugar maple</name>
    <dbReference type="NCBI Taxonomy" id="4024"/>
    <lineage>
        <taxon>Eukaryota</taxon>
        <taxon>Viridiplantae</taxon>
        <taxon>Streptophyta</taxon>
        <taxon>Embryophyta</taxon>
        <taxon>Tracheophyta</taxon>
        <taxon>Spermatophyta</taxon>
        <taxon>Magnoliopsida</taxon>
        <taxon>eudicotyledons</taxon>
        <taxon>Gunneridae</taxon>
        <taxon>Pentapetalae</taxon>
        <taxon>rosids</taxon>
        <taxon>malvids</taxon>
        <taxon>Sapindales</taxon>
        <taxon>Sapindaceae</taxon>
        <taxon>Hippocastanoideae</taxon>
        <taxon>Acereae</taxon>
        <taxon>Acer</taxon>
    </lineage>
</organism>
<proteinExistence type="predicted"/>
<gene>
    <name evidence="1" type="ORF">LWI29_034891</name>
</gene>
<comment type="caution">
    <text evidence="1">The sequence shown here is derived from an EMBL/GenBank/DDBJ whole genome shotgun (WGS) entry which is preliminary data.</text>
</comment>
<name>A0AA39W7L2_ACESA</name>
<evidence type="ECO:0000313" key="1">
    <source>
        <dbReference type="EMBL" id="KAK0606178.1"/>
    </source>
</evidence>
<reference evidence="1" key="1">
    <citation type="journal article" date="2022" name="Plant J.">
        <title>Strategies of tolerance reflected in two North American maple genomes.</title>
        <authorList>
            <person name="McEvoy S.L."/>
            <person name="Sezen U.U."/>
            <person name="Trouern-Trend A."/>
            <person name="McMahon S.M."/>
            <person name="Schaberg P.G."/>
            <person name="Yang J."/>
            <person name="Wegrzyn J.L."/>
            <person name="Swenson N.G."/>
        </authorList>
    </citation>
    <scope>NUCLEOTIDE SEQUENCE</scope>
    <source>
        <strain evidence="1">NS2018</strain>
    </source>
</reference>
<keyword evidence="2" id="KW-1185">Reference proteome</keyword>
<dbReference type="AlphaFoldDB" id="A0AA39W7L2"/>
<dbReference type="EMBL" id="JAUESC010000002">
    <property type="protein sequence ID" value="KAK0606178.1"/>
    <property type="molecule type" value="Genomic_DNA"/>
</dbReference>
<reference evidence="1" key="2">
    <citation type="submission" date="2023-06" db="EMBL/GenBank/DDBJ databases">
        <authorList>
            <person name="Swenson N.G."/>
            <person name="Wegrzyn J.L."/>
            <person name="Mcevoy S.L."/>
        </authorList>
    </citation>
    <scope>NUCLEOTIDE SEQUENCE</scope>
    <source>
        <strain evidence="1">NS2018</strain>
        <tissue evidence="1">Leaf</tissue>
    </source>
</reference>